<evidence type="ECO:0000313" key="2">
    <source>
        <dbReference type="Proteomes" id="UP000001431"/>
    </source>
</evidence>
<dbReference type="eggNOG" id="arCOG07525">
    <property type="taxonomic scope" value="Archaea"/>
</dbReference>
<dbReference type="Proteomes" id="UP000001431">
    <property type="component" value="Chromosome"/>
</dbReference>
<dbReference type="GeneID" id="4910266"/>
<protein>
    <recommendedName>
        <fullName evidence="3">Eight-cysteine-cluster domain-containing protein</fullName>
    </recommendedName>
</protein>
<reference evidence="1" key="1">
    <citation type="submission" date="2007-02" db="EMBL/GenBank/DDBJ databases">
        <title>Complete sequence of Pyrobaculum calidifontis JCM 11548.</title>
        <authorList>
            <consortium name="US DOE Joint Genome Institute"/>
            <person name="Copeland A."/>
            <person name="Lucas S."/>
            <person name="Lapidus A."/>
            <person name="Barry K."/>
            <person name="Glavina del Rio T."/>
            <person name="Dalin E."/>
            <person name="Tice H."/>
            <person name="Pitluck S."/>
            <person name="Chain P."/>
            <person name="Malfatti S."/>
            <person name="Shin M."/>
            <person name="Vergez L."/>
            <person name="Schmutz J."/>
            <person name="Larimer F."/>
            <person name="Land M."/>
            <person name="Hauser L."/>
            <person name="Kyrpides N."/>
            <person name="Mikhailova N."/>
            <person name="Cozen A.E."/>
            <person name="Fitz-Gibbon S.T."/>
            <person name="House C.H."/>
            <person name="Saltikov C."/>
            <person name="Lowe T.M."/>
            <person name="Richardson P."/>
        </authorList>
    </citation>
    <scope>NUCLEOTIDE SEQUENCE [LARGE SCALE GENOMIC DNA]</scope>
    <source>
        <strain evidence="1">JCM 11548</strain>
    </source>
</reference>
<sequence length="213" mass="22960">MVVKFVLALVLVALVVWSFVELGGGCCTLRQGFCYGSLCGYVLNFTSCQSFGNYTPYAEVKAVDGAVLVSGRVVPNCCSEVLKAVVSESGGVLFIYLLEADLDGVLCKCVCPRDFNLSTTWSGREVSVLWVVFHGGALASAEVLYTTFCGVSTYGECKSDADCVRDGCSGEVCRSVHEEATPTPCVWRECFDAGRYRLKCGCVNGRCQWTYAG</sequence>
<dbReference type="NCBIfam" id="TIGR04289">
    <property type="entry name" value="heavy_Cys"/>
    <property type="match status" value="1"/>
</dbReference>
<dbReference type="EMBL" id="CP000561">
    <property type="protein sequence ID" value="ABO08679.1"/>
    <property type="molecule type" value="Genomic_DNA"/>
</dbReference>
<dbReference type="InterPro" id="IPR027553">
    <property type="entry name" value="Heavy_Cys"/>
</dbReference>
<dbReference type="HOGENOM" id="CLU_1292068_0_0_2"/>
<accession>A3MVL2</accession>
<evidence type="ECO:0000313" key="1">
    <source>
        <dbReference type="EMBL" id="ABO08679.1"/>
    </source>
</evidence>
<dbReference type="RefSeq" id="WP_011849937.1">
    <property type="nucleotide sequence ID" value="NC_009073.1"/>
</dbReference>
<evidence type="ECO:0008006" key="3">
    <source>
        <dbReference type="Google" id="ProtNLM"/>
    </source>
</evidence>
<name>A3MVL2_PYRCJ</name>
<dbReference type="KEGG" id="pcl:Pcal_1255"/>
<gene>
    <name evidence="1" type="ordered locus">Pcal_1255</name>
</gene>
<dbReference type="OrthoDB" id="31553at2157"/>
<organism evidence="1 2">
    <name type="scientific">Pyrobaculum calidifontis (strain DSM 21063 / JCM 11548 / VA1)</name>
    <dbReference type="NCBI Taxonomy" id="410359"/>
    <lineage>
        <taxon>Archaea</taxon>
        <taxon>Thermoproteota</taxon>
        <taxon>Thermoprotei</taxon>
        <taxon>Thermoproteales</taxon>
        <taxon>Thermoproteaceae</taxon>
        <taxon>Pyrobaculum</taxon>
    </lineage>
</organism>
<dbReference type="AlphaFoldDB" id="A3MVL2"/>
<keyword evidence="2" id="KW-1185">Reference proteome</keyword>
<proteinExistence type="predicted"/>